<accession>A0A841QY42</accession>
<dbReference type="OrthoDB" id="9795264at2"/>
<dbReference type="GeneID" id="93485827"/>
<keyword evidence="2" id="KW-1185">Reference proteome</keyword>
<reference evidence="1 2" key="1">
    <citation type="submission" date="2020-08" db="EMBL/GenBank/DDBJ databases">
        <title>Genomic Encyclopedia of Type Strains, Phase IV (KMG-IV): sequencing the most valuable type-strain genomes for metagenomic binning, comparative biology and taxonomic classification.</title>
        <authorList>
            <person name="Goeker M."/>
        </authorList>
    </citation>
    <scope>NUCLEOTIDE SEQUENCE [LARGE SCALE GENOMIC DNA]</scope>
    <source>
        <strain evidence="1 2">DSM 21255</strain>
    </source>
</reference>
<dbReference type="InterPro" id="IPR021321">
    <property type="entry name" value="DUF2922"/>
</dbReference>
<proteinExistence type="predicted"/>
<gene>
    <name evidence="1" type="ORF">HNR45_000554</name>
</gene>
<dbReference type="AlphaFoldDB" id="A0A841QY42"/>
<protein>
    <recommendedName>
        <fullName evidence="3">DUF2922 domain-containing protein</fullName>
    </recommendedName>
</protein>
<dbReference type="Pfam" id="PF11148">
    <property type="entry name" value="DUF2922"/>
    <property type="match status" value="1"/>
</dbReference>
<dbReference type="RefSeq" id="WP_159823066.1">
    <property type="nucleotide sequence ID" value="NZ_CABWNB010000003.1"/>
</dbReference>
<organism evidence="1 2">
    <name type="scientific">Negativicoccus succinicivorans</name>
    <dbReference type="NCBI Taxonomy" id="620903"/>
    <lineage>
        <taxon>Bacteria</taxon>
        <taxon>Bacillati</taxon>
        <taxon>Bacillota</taxon>
        <taxon>Negativicutes</taxon>
        <taxon>Veillonellales</taxon>
        <taxon>Veillonellaceae</taxon>
        <taxon>Negativicoccus</taxon>
    </lineage>
</organism>
<name>A0A841QY42_9FIRM</name>
<evidence type="ECO:0000313" key="2">
    <source>
        <dbReference type="Proteomes" id="UP000591941"/>
    </source>
</evidence>
<sequence>MKTLQMIFTAGSTTGTLSLREPKDGLTLAAVQAVAQKIATDGVFADVNGKYSEFVKAQMIERTVTELA</sequence>
<evidence type="ECO:0008006" key="3">
    <source>
        <dbReference type="Google" id="ProtNLM"/>
    </source>
</evidence>
<evidence type="ECO:0000313" key="1">
    <source>
        <dbReference type="EMBL" id="MBB6477524.1"/>
    </source>
</evidence>
<dbReference type="EMBL" id="JACHHI010000002">
    <property type="protein sequence ID" value="MBB6477524.1"/>
    <property type="molecule type" value="Genomic_DNA"/>
</dbReference>
<comment type="caution">
    <text evidence="1">The sequence shown here is derived from an EMBL/GenBank/DDBJ whole genome shotgun (WGS) entry which is preliminary data.</text>
</comment>
<dbReference type="Proteomes" id="UP000591941">
    <property type="component" value="Unassembled WGS sequence"/>
</dbReference>